<name>A0A0R3QF01_9BILA</name>
<reference evidence="2 3" key="2">
    <citation type="submission" date="2018-11" db="EMBL/GenBank/DDBJ databases">
        <authorList>
            <consortium name="Pathogen Informatics"/>
        </authorList>
    </citation>
    <scope>NUCLEOTIDE SEQUENCE [LARGE SCALE GENOMIC DNA]</scope>
</reference>
<evidence type="ECO:0000259" key="1">
    <source>
        <dbReference type="Pfam" id="PF24642"/>
    </source>
</evidence>
<dbReference type="Pfam" id="PF24642">
    <property type="entry name" value="DUF7636"/>
    <property type="match status" value="1"/>
</dbReference>
<dbReference type="WBParaSite" id="BTMF_0000494401-mRNA-1">
    <property type="protein sequence ID" value="BTMF_0000494401-mRNA-1"/>
    <property type="gene ID" value="BTMF_0000494401"/>
</dbReference>
<evidence type="ECO:0000313" key="3">
    <source>
        <dbReference type="Proteomes" id="UP000280834"/>
    </source>
</evidence>
<dbReference type="InterPro" id="IPR056053">
    <property type="entry name" value="DUF7636"/>
</dbReference>
<dbReference type="Proteomes" id="UP000280834">
    <property type="component" value="Unassembled WGS sequence"/>
</dbReference>
<organism evidence="4">
    <name type="scientific">Brugia timori</name>
    <dbReference type="NCBI Taxonomy" id="42155"/>
    <lineage>
        <taxon>Eukaryota</taxon>
        <taxon>Metazoa</taxon>
        <taxon>Ecdysozoa</taxon>
        <taxon>Nematoda</taxon>
        <taxon>Chromadorea</taxon>
        <taxon>Rhabditida</taxon>
        <taxon>Spirurina</taxon>
        <taxon>Spiruromorpha</taxon>
        <taxon>Filarioidea</taxon>
        <taxon>Onchocercidae</taxon>
        <taxon>Brugia</taxon>
    </lineage>
</organism>
<evidence type="ECO:0000313" key="4">
    <source>
        <dbReference type="WBParaSite" id="BTMF_0000494401-mRNA-1"/>
    </source>
</evidence>
<protein>
    <submittedName>
        <fullName evidence="4">PRE_C2HC domain-containing protein</fullName>
    </submittedName>
</protein>
<reference evidence="4" key="1">
    <citation type="submission" date="2017-02" db="UniProtKB">
        <authorList>
            <consortium name="WormBaseParasite"/>
        </authorList>
    </citation>
    <scope>IDENTIFICATION</scope>
</reference>
<proteinExistence type="predicted"/>
<sequence>MSIFKREQLHSCIEAEPFTIELPEDLCSFDENLREKMMEYSNVRYLYLRRIPDRKNRVVVSAFGTLESLYRLRDILSVKPISTVQADSKKRSDMMLRLVYERIQELP</sequence>
<gene>
    <name evidence="2" type="ORF">BTMF_LOCUS4234</name>
</gene>
<dbReference type="AlphaFoldDB" id="A0A0R3QF01"/>
<feature type="domain" description="DUF7636" evidence="1">
    <location>
        <begin position="12"/>
        <end position="106"/>
    </location>
</feature>
<accession>A0A0R3QF01</accession>
<dbReference type="EMBL" id="UZAG01004113">
    <property type="protein sequence ID" value="VDO16389.1"/>
    <property type="molecule type" value="Genomic_DNA"/>
</dbReference>
<evidence type="ECO:0000313" key="2">
    <source>
        <dbReference type="EMBL" id="VDO16389.1"/>
    </source>
</evidence>
<dbReference type="STRING" id="42155.A0A0R3QF01"/>
<keyword evidence="3" id="KW-1185">Reference proteome</keyword>